<evidence type="ECO:0000256" key="4">
    <source>
        <dbReference type="PROSITE-ProRule" id="PRU00169"/>
    </source>
</evidence>
<dbReference type="SMART" id="SM00388">
    <property type="entry name" value="HisKA"/>
    <property type="match status" value="1"/>
</dbReference>
<evidence type="ECO:0000313" key="8">
    <source>
        <dbReference type="EMBL" id="NFV79110.1"/>
    </source>
</evidence>
<dbReference type="EC" id="2.7.13.3" evidence="2"/>
<dbReference type="PANTHER" id="PTHR43547:SF2">
    <property type="entry name" value="HYBRID SIGNAL TRANSDUCTION HISTIDINE KINASE C"/>
    <property type="match status" value="1"/>
</dbReference>
<gene>
    <name evidence="8" type="ORF">G4223_03145</name>
</gene>
<accession>A0A7C9UUP2</accession>
<evidence type="ECO:0000256" key="3">
    <source>
        <dbReference type="ARBA" id="ARBA00022553"/>
    </source>
</evidence>
<feature type="modified residue" description="4-aspartylphosphate" evidence="4">
    <location>
        <position position="57"/>
    </location>
</feature>
<dbReference type="CDD" id="cd00082">
    <property type="entry name" value="HisKA"/>
    <property type="match status" value="1"/>
</dbReference>
<keyword evidence="3 4" id="KW-0597">Phosphoprotein</keyword>
<dbReference type="InterPro" id="IPR001789">
    <property type="entry name" value="Sig_transdc_resp-reg_receiver"/>
</dbReference>
<evidence type="ECO:0000259" key="6">
    <source>
        <dbReference type="PROSITE" id="PS50109"/>
    </source>
</evidence>
<dbReference type="Pfam" id="PF00512">
    <property type="entry name" value="HisKA"/>
    <property type="match status" value="1"/>
</dbReference>
<dbReference type="SUPFAM" id="SSF47384">
    <property type="entry name" value="Homodimeric domain of signal transducing histidine kinase"/>
    <property type="match status" value="1"/>
</dbReference>
<protein>
    <recommendedName>
        <fullName evidence="2">histidine kinase</fullName>
        <ecNumber evidence="2">2.7.13.3</ecNumber>
    </recommendedName>
</protein>
<dbReference type="InterPro" id="IPR036097">
    <property type="entry name" value="HisK_dim/P_sf"/>
</dbReference>
<dbReference type="InterPro" id="IPR004358">
    <property type="entry name" value="Sig_transdc_His_kin-like_C"/>
</dbReference>
<dbReference type="InterPro" id="IPR003661">
    <property type="entry name" value="HisK_dim/P_dom"/>
</dbReference>
<feature type="modified residue" description="4-aspartylphosphate" evidence="4">
    <location>
        <position position="194"/>
    </location>
</feature>
<dbReference type="Gene3D" id="1.10.287.130">
    <property type="match status" value="1"/>
</dbReference>
<dbReference type="AlphaFoldDB" id="A0A7C9UUP2"/>
<keyword evidence="5" id="KW-0175">Coiled coil</keyword>
<dbReference type="Gene3D" id="3.30.565.10">
    <property type="entry name" value="Histidine kinase-like ATPase, C-terminal domain"/>
    <property type="match status" value="1"/>
</dbReference>
<dbReference type="SUPFAM" id="SSF52172">
    <property type="entry name" value="CheY-like"/>
    <property type="match status" value="2"/>
</dbReference>
<dbReference type="SMART" id="SM00387">
    <property type="entry name" value="HATPase_c"/>
    <property type="match status" value="1"/>
</dbReference>
<proteinExistence type="predicted"/>
<feature type="coiled-coil region" evidence="5">
    <location>
        <begin position="281"/>
        <end position="333"/>
    </location>
</feature>
<organism evidence="8 9">
    <name type="scientific">Magnetospirillum aberrantis SpK</name>
    <dbReference type="NCBI Taxonomy" id="908842"/>
    <lineage>
        <taxon>Bacteria</taxon>
        <taxon>Pseudomonadati</taxon>
        <taxon>Pseudomonadota</taxon>
        <taxon>Alphaproteobacteria</taxon>
        <taxon>Rhodospirillales</taxon>
        <taxon>Rhodospirillaceae</taxon>
        <taxon>Magnetospirillum</taxon>
    </lineage>
</organism>
<feature type="domain" description="Response regulatory" evidence="7">
    <location>
        <begin position="8"/>
        <end position="124"/>
    </location>
</feature>
<evidence type="ECO:0000256" key="1">
    <source>
        <dbReference type="ARBA" id="ARBA00000085"/>
    </source>
</evidence>
<dbReference type="PROSITE" id="PS50109">
    <property type="entry name" value="HIS_KIN"/>
    <property type="match status" value="1"/>
</dbReference>
<feature type="domain" description="Response regulatory" evidence="7">
    <location>
        <begin position="145"/>
        <end position="263"/>
    </location>
</feature>
<dbReference type="Gene3D" id="3.40.50.2300">
    <property type="match status" value="2"/>
</dbReference>
<comment type="catalytic activity">
    <reaction evidence="1">
        <text>ATP + protein L-histidine = ADP + protein N-phospho-L-histidine.</text>
        <dbReference type="EC" id="2.7.13.3"/>
    </reaction>
</comment>
<dbReference type="EMBL" id="JAAIYP010000011">
    <property type="protein sequence ID" value="NFV79110.1"/>
    <property type="molecule type" value="Genomic_DNA"/>
</dbReference>
<dbReference type="Proteomes" id="UP000480684">
    <property type="component" value="Unassembled WGS sequence"/>
</dbReference>
<dbReference type="PANTHER" id="PTHR43547">
    <property type="entry name" value="TWO-COMPONENT HISTIDINE KINASE"/>
    <property type="match status" value="1"/>
</dbReference>
<reference evidence="8 9" key="1">
    <citation type="submission" date="2020-02" db="EMBL/GenBank/DDBJ databases">
        <authorList>
            <person name="Dziuba M."/>
            <person name="Kuznetsov B."/>
            <person name="Mardanov A."/>
            <person name="Ravin N."/>
            <person name="Grouzdev D."/>
        </authorList>
    </citation>
    <scope>NUCLEOTIDE SEQUENCE [LARGE SCALE GENOMIC DNA]</scope>
    <source>
        <strain evidence="8 9">SpK</strain>
    </source>
</reference>
<dbReference type="CDD" id="cd00156">
    <property type="entry name" value="REC"/>
    <property type="match status" value="1"/>
</dbReference>
<sequence length="567" mass="62711">MAEASDSLILIVEDSATQALKLQHVLESEGFRTVCAYSGEEALEQLNRMLPNLMIIDYHLPGIQGDELCRQVHMDLTTRSIPILMLTADETQATELHGLESGADDFVAKSEDVGILLLRVHNLLRKSRQDSAVLDVARSLFRRARVLIIDDSHTYRETLAQELREDGCEVVQVTSGPEGLAQLRERDYDCVMVDMVMPDMDGIAVCQELSARRNDSEAPLVVLMLSAYENKENVTRALEAGADDFIGKSTEMSVLRARLRALLRRKFLLEQNQRIIEEFRLREMETLRAKAEKEAAEARAALAEGLARANAELEEANAKLRETQVHLIQSEKMASLGQLVAGIAHEINNPLSFALSNVFSIQSWLGDVLLEAGDSLTPEARARLEKANARIVDTGQGLERVRELVVKLRTFSRLDEGEFKTIDVREAIESVLLFLRHKTSDRIEVVRDYGPTGELACFAGQLNQVLMNIVANAVDAIADDGTIIVRTAIEDGDFLIAVKDSGCGIAREHVEHIFDPFFTTKPVGQGTGLGLAITYKIVQAHKGRVQVDSEPGKGTEIRVLIPTGLVP</sequence>
<evidence type="ECO:0000256" key="5">
    <source>
        <dbReference type="SAM" id="Coils"/>
    </source>
</evidence>
<name>A0A7C9UUP2_9PROT</name>
<dbReference type="RefSeq" id="WP_163674892.1">
    <property type="nucleotide sequence ID" value="NZ_JAAIYP010000011.1"/>
</dbReference>
<comment type="caution">
    <text evidence="8">The sequence shown here is derived from an EMBL/GenBank/DDBJ whole genome shotgun (WGS) entry which is preliminary data.</text>
</comment>
<evidence type="ECO:0000259" key="7">
    <source>
        <dbReference type="PROSITE" id="PS50110"/>
    </source>
</evidence>
<dbReference type="InterPro" id="IPR005467">
    <property type="entry name" value="His_kinase_dom"/>
</dbReference>
<dbReference type="Pfam" id="PF02518">
    <property type="entry name" value="HATPase_c"/>
    <property type="match status" value="1"/>
</dbReference>
<dbReference type="SUPFAM" id="SSF55874">
    <property type="entry name" value="ATPase domain of HSP90 chaperone/DNA topoisomerase II/histidine kinase"/>
    <property type="match status" value="1"/>
</dbReference>
<dbReference type="InterPro" id="IPR036890">
    <property type="entry name" value="HATPase_C_sf"/>
</dbReference>
<dbReference type="Pfam" id="PF00072">
    <property type="entry name" value="Response_reg"/>
    <property type="match status" value="2"/>
</dbReference>
<feature type="domain" description="Histidine kinase" evidence="6">
    <location>
        <begin position="342"/>
        <end position="565"/>
    </location>
</feature>
<dbReference type="GO" id="GO:0000155">
    <property type="term" value="F:phosphorelay sensor kinase activity"/>
    <property type="evidence" value="ECO:0007669"/>
    <property type="project" value="InterPro"/>
</dbReference>
<keyword evidence="9" id="KW-1185">Reference proteome</keyword>
<dbReference type="PROSITE" id="PS50110">
    <property type="entry name" value="RESPONSE_REGULATORY"/>
    <property type="match status" value="2"/>
</dbReference>
<evidence type="ECO:0000313" key="9">
    <source>
        <dbReference type="Proteomes" id="UP000480684"/>
    </source>
</evidence>
<evidence type="ECO:0000256" key="2">
    <source>
        <dbReference type="ARBA" id="ARBA00012438"/>
    </source>
</evidence>
<dbReference type="InterPro" id="IPR011006">
    <property type="entry name" value="CheY-like_superfamily"/>
</dbReference>
<dbReference type="SMART" id="SM00448">
    <property type="entry name" value="REC"/>
    <property type="match status" value="2"/>
</dbReference>
<dbReference type="PRINTS" id="PR00344">
    <property type="entry name" value="BCTRLSENSOR"/>
</dbReference>
<dbReference type="InterPro" id="IPR003594">
    <property type="entry name" value="HATPase_dom"/>
</dbReference>